<keyword evidence="7" id="KW-0805">Transcription regulation</keyword>
<dbReference type="RefSeq" id="WP_002962780.1">
    <property type="nucleotide sequence ID" value="NZ_CP029490.1"/>
</dbReference>
<keyword evidence="4 13" id="KW-0812">Transmembrane</keyword>
<dbReference type="PANTHER" id="PTHR33392:SF8">
    <property type="entry name" value="REGULATORY PROTEIN MSRR"/>
    <property type="match status" value="1"/>
</dbReference>
<comment type="similarity">
    <text evidence="2">Belongs to the LytR/CpsA/Psr (LCP) family.</text>
</comment>
<feature type="domain" description="Cell envelope-related transcriptional attenuator" evidence="14">
    <location>
        <begin position="225"/>
        <end position="400"/>
    </location>
</feature>
<keyword evidence="5" id="KW-0735">Signal-anchor</keyword>
<keyword evidence="8 13" id="KW-0472">Membrane</keyword>
<evidence type="ECO:0000256" key="8">
    <source>
        <dbReference type="ARBA" id="ARBA00023136"/>
    </source>
</evidence>
<evidence type="ECO:0000256" key="4">
    <source>
        <dbReference type="ARBA" id="ARBA00022692"/>
    </source>
</evidence>
<evidence type="ECO:0000256" key="3">
    <source>
        <dbReference type="ARBA" id="ARBA00022475"/>
    </source>
</evidence>
<keyword evidence="16" id="KW-1185">Reference proteome</keyword>
<feature type="transmembrane region" description="Helical" evidence="13">
    <location>
        <begin position="152"/>
        <end position="173"/>
    </location>
</feature>
<evidence type="ECO:0000256" key="12">
    <source>
        <dbReference type="SAM" id="MobiDB-lite"/>
    </source>
</evidence>
<gene>
    <name evidence="15" type="ORF">DK182_03940</name>
</gene>
<dbReference type="Gene3D" id="3.40.630.190">
    <property type="entry name" value="LCP protein"/>
    <property type="match status" value="1"/>
</dbReference>
<evidence type="ECO:0000256" key="2">
    <source>
        <dbReference type="ARBA" id="ARBA00006068"/>
    </source>
</evidence>
<dbReference type="EMBL" id="CP029490">
    <property type="protein sequence ID" value="AWN20549.1"/>
    <property type="molecule type" value="Genomic_DNA"/>
</dbReference>
<evidence type="ECO:0000256" key="5">
    <source>
        <dbReference type="ARBA" id="ARBA00022968"/>
    </source>
</evidence>
<dbReference type="PANTHER" id="PTHR33392">
    <property type="entry name" value="POLYISOPRENYL-TEICHOIC ACID--PEPTIDOGLYCAN TEICHOIC ACID TRANSFERASE TAGU"/>
    <property type="match status" value="1"/>
</dbReference>
<sequence length="483" mass="55110">MANHNLTHHEELRYNYLMRNYNYLSPKEQEEFNYLRDKVEAFNQAQRSRSSLAYDNTSDYQVNDDTNSWYQNYYQDKDADYGYDDYGDYDNYEEDEVQYTASGLPLYDDGRSNYQSRRARKRAQREAKAASQVDQGQNQVTRPRKPRNKRRWVKRTLLSILALVLLVFAGMGYKFYKGLSAVNGANSKYKPAIKEKFNGEDADDGTNILILGSDQRVTQGSTDARTDSIMVVNVGNSDNRVKMVSFMRDTLINIYGVSADSYTQDQKLNTAFNLGEQDGNQGAEYMRQALKDNFGLKIKYYVMLDFETFAEAVDTLFPDGVEIDAKFATVDGQKVGEVDVPDDLRAKDGVTPQQTIKVGKQKMDGRTLLNYSRFRHDDEGDFGRTKRQQQVMKAIVSQVKNPTKLFTGSEAIGKVFAMTSTNMPYSFLFSNGASVMSDASKGIKQKTMPENGDWVDGYDMYGGQGLSIDFDHYRSELKKMGMR</sequence>
<reference evidence="15 16" key="1">
    <citation type="submission" date="2018-05" db="EMBL/GenBank/DDBJ databases">
        <title>Complete genome sequences of Streptococcus sobrinus.</title>
        <authorList>
            <person name="Sales M."/>
            <person name="Jensen P.A."/>
        </authorList>
    </citation>
    <scope>NUCLEOTIDE SEQUENCE [LARGE SCALE GENOMIC DNA]</scope>
    <source>
        <strain evidence="15 16">SL1</strain>
    </source>
</reference>
<dbReference type="InterPro" id="IPR050922">
    <property type="entry name" value="LytR/CpsA/Psr_CW_biosynth"/>
</dbReference>
<dbReference type="GeneID" id="93923668"/>
<evidence type="ECO:0000256" key="7">
    <source>
        <dbReference type="ARBA" id="ARBA00023015"/>
    </source>
</evidence>
<protein>
    <recommendedName>
        <fullName evidence="11">Regulatory protein MsrR</fullName>
    </recommendedName>
</protein>
<evidence type="ECO:0000256" key="6">
    <source>
        <dbReference type="ARBA" id="ARBA00022989"/>
    </source>
</evidence>
<name>A0ABM6W6S9_9STRE</name>
<evidence type="ECO:0000256" key="10">
    <source>
        <dbReference type="ARBA" id="ARBA00037178"/>
    </source>
</evidence>
<feature type="region of interest" description="Disordered" evidence="12">
    <location>
        <begin position="104"/>
        <end position="148"/>
    </location>
</feature>
<keyword evidence="6 13" id="KW-1133">Transmembrane helix</keyword>
<dbReference type="Proteomes" id="UP000245369">
    <property type="component" value="Chromosome"/>
</dbReference>
<keyword evidence="3" id="KW-1003">Cell membrane</keyword>
<evidence type="ECO:0000256" key="13">
    <source>
        <dbReference type="SAM" id="Phobius"/>
    </source>
</evidence>
<evidence type="ECO:0000256" key="9">
    <source>
        <dbReference type="ARBA" id="ARBA00023163"/>
    </source>
</evidence>
<accession>A0ABM6W6S9</accession>
<evidence type="ECO:0000313" key="15">
    <source>
        <dbReference type="EMBL" id="AWN20549.1"/>
    </source>
</evidence>
<comment type="subcellular location">
    <subcellularLocation>
        <location evidence="1">Cell membrane</location>
        <topology evidence="1">Single-pass type II membrane protein</topology>
    </subcellularLocation>
</comment>
<evidence type="ECO:0000313" key="16">
    <source>
        <dbReference type="Proteomes" id="UP000245369"/>
    </source>
</evidence>
<dbReference type="Pfam" id="PF03816">
    <property type="entry name" value="LytR_cpsA_psr"/>
    <property type="match status" value="1"/>
</dbReference>
<organism evidence="15 16">
    <name type="scientific">Streptococcus sobrinus</name>
    <dbReference type="NCBI Taxonomy" id="1310"/>
    <lineage>
        <taxon>Bacteria</taxon>
        <taxon>Bacillati</taxon>
        <taxon>Bacillota</taxon>
        <taxon>Bacilli</taxon>
        <taxon>Lactobacillales</taxon>
        <taxon>Streptococcaceae</taxon>
        <taxon>Streptococcus</taxon>
    </lineage>
</organism>
<keyword evidence="9" id="KW-0804">Transcription</keyword>
<dbReference type="NCBIfam" id="TIGR00350">
    <property type="entry name" value="lytR_cpsA_psr"/>
    <property type="match status" value="1"/>
</dbReference>
<comment type="function">
    <text evidence="10">Involved in SarA attenuation. Affects resistance to oxacillin and teicoplanin, as well as the synthesis of virulence factors.</text>
</comment>
<dbReference type="InterPro" id="IPR004474">
    <property type="entry name" value="LytR_CpsA_psr"/>
</dbReference>
<evidence type="ECO:0000259" key="14">
    <source>
        <dbReference type="Pfam" id="PF03816"/>
    </source>
</evidence>
<proteinExistence type="inferred from homology"/>
<evidence type="ECO:0000256" key="11">
    <source>
        <dbReference type="ARBA" id="ARBA00040752"/>
    </source>
</evidence>
<evidence type="ECO:0000256" key="1">
    <source>
        <dbReference type="ARBA" id="ARBA00004401"/>
    </source>
</evidence>